<evidence type="ECO:0000256" key="3">
    <source>
        <dbReference type="SAM" id="MobiDB-lite"/>
    </source>
</evidence>
<dbReference type="InterPro" id="IPR010131">
    <property type="entry name" value="MdtP/NodT-like"/>
</dbReference>
<dbReference type="PANTHER" id="PTHR30203">
    <property type="entry name" value="OUTER MEMBRANE CATION EFFLUX PROTEIN"/>
    <property type="match status" value="1"/>
</dbReference>
<dbReference type="AlphaFoldDB" id="A0A7V8NLJ9"/>
<keyword evidence="2" id="KW-1134">Transmembrane beta strand</keyword>
<reference evidence="4" key="1">
    <citation type="submission" date="2020-06" db="EMBL/GenBank/DDBJ databases">
        <title>Legume-microbial interactions unlock mineral nutrients during tropical forest succession.</title>
        <authorList>
            <person name="Epihov D.Z."/>
        </authorList>
    </citation>
    <scope>NUCLEOTIDE SEQUENCE [LARGE SCALE GENOMIC DNA]</scope>
    <source>
        <strain evidence="4">Pan2503</strain>
    </source>
</reference>
<keyword evidence="2" id="KW-0472">Membrane</keyword>
<dbReference type="Proteomes" id="UP000567293">
    <property type="component" value="Unassembled WGS sequence"/>
</dbReference>
<dbReference type="SUPFAM" id="SSF56954">
    <property type="entry name" value="Outer membrane efflux proteins (OEP)"/>
    <property type="match status" value="1"/>
</dbReference>
<dbReference type="GO" id="GO:0015562">
    <property type="term" value="F:efflux transmembrane transporter activity"/>
    <property type="evidence" value="ECO:0007669"/>
    <property type="project" value="InterPro"/>
</dbReference>
<dbReference type="Gene3D" id="2.20.200.10">
    <property type="entry name" value="Outer membrane efflux proteins (OEP)"/>
    <property type="match status" value="1"/>
</dbReference>
<comment type="caution">
    <text evidence="4">The sequence shown here is derived from an EMBL/GenBank/DDBJ whole genome shotgun (WGS) entry which is preliminary data.</text>
</comment>
<dbReference type="EMBL" id="JACDQQ010000088">
    <property type="protein sequence ID" value="MBA0083526.1"/>
    <property type="molecule type" value="Genomic_DNA"/>
</dbReference>
<dbReference type="GO" id="GO:0005886">
    <property type="term" value="C:plasma membrane"/>
    <property type="evidence" value="ECO:0007669"/>
    <property type="project" value="UniProtKB-SubCell"/>
</dbReference>
<name>A0A7V8NLJ9_9BACT</name>
<keyword evidence="2" id="KW-0564">Palmitate</keyword>
<keyword evidence="2" id="KW-0812">Transmembrane</keyword>
<gene>
    <name evidence="4" type="ORF">HRJ53_00870</name>
</gene>
<dbReference type="Pfam" id="PF02321">
    <property type="entry name" value="OEP"/>
    <property type="match status" value="2"/>
</dbReference>
<sequence>ASESTPTPAGPASSGGAGSVSLGEEKWWEVFEDPELQGLIRTALKNNYDVRIAATRVLEAQAQLGITRADQLPSLSAGGNVTSVRNPKVGPIPAYEITQGQVSGSASWNVDFWGRYRRATEAARAILLANQWAQKEVMATLVANVASSYFQLRQLDLELEISQRTLGSRQDSLGLTKTLEEHGINSLLDVRQSEQLVYTAAAEIPDLERQIGQEENAISILLGNNPGDITRGLKLTEQPHAPEVPVGLPSSLLERRPDIRAAEENLVAANAQIGVARAAYFPQISLTGTAGYESAALTNLFTGPAGIWTLVGSVTQPIFEGGRLKSNVRLAEAQREQLLLTYQQAIQGAFRDVSNALIAYRKFREFRIQQQHLVESAQDAARLSGVRFKAGTADYLEVLTNETNSFSAELALAQAQGNELNALVELYQALGGGWD</sequence>
<feature type="non-terminal residue" evidence="4">
    <location>
        <position position="1"/>
    </location>
</feature>
<keyword evidence="2" id="KW-0449">Lipoprotein</keyword>
<accession>A0A7V8NLJ9</accession>
<dbReference type="InterPro" id="IPR003423">
    <property type="entry name" value="OMP_efflux"/>
</dbReference>
<organism evidence="4 5">
    <name type="scientific">Candidatus Acidiferrum panamense</name>
    <dbReference type="NCBI Taxonomy" id="2741543"/>
    <lineage>
        <taxon>Bacteria</taxon>
        <taxon>Pseudomonadati</taxon>
        <taxon>Acidobacteriota</taxon>
        <taxon>Terriglobia</taxon>
        <taxon>Candidatus Acidiferrales</taxon>
        <taxon>Candidatus Acidiferrum</taxon>
    </lineage>
</organism>
<comment type="subcellular location">
    <subcellularLocation>
        <location evidence="2">Cell membrane</location>
        <topology evidence="2">Lipid-anchor</topology>
    </subcellularLocation>
</comment>
<dbReference type="Gene3D" id="1.20.1600.10">
    <property type="entry name" value="Outer membrane efflux proteins (OEP)"/>
    <property type="match status" value="1"/>
</dbReference>
<feature type="region of interest" description="Disordered" evidence="3">
    <location>
        <begin position="1"/>
        <end position="20"/>
    </location>
</feature>
<dbReference type="NCBIfam" id="TIGR01845">
    <property type="entry name" value="outer_NodT"/>
    <property type="match status" value="1"/>
</dbReference>
<evidence type="ECO:0000313" key="4">
    <source>
        <dbReference type="EMBL" id="MBA0083526.1"/>
    </source>
</evidence>
<proteinExistence type="inferred from homology"/>
<evidence type="ECO:0000256" key="1">
    <source>
        <dbReference type="ARBA" id="ARBA00007613"/>
    </source>
</evidence>
<comment type="similarity">
    <text evidence="1 2">Belongs to the outer membrane factor (OMF) (TC 1.B.17) family.</text>
</comment>
<protein>
    <submittedName>
        <fullName evidence="4">Efflux transporter outer membrane subunit</fullName>
    </submittedName>
</protein>
<feature type="compositionally biased region" description="Low complexity" evidence="3">
    <location>
        <begin position="1"/>
        <end position="12"/>
    </location>
</feature>
<keyword evidence="5" id="KW-1185">Reference proteome</keyword>
<evidence type="ECO:0000313" key="5">
    <source>
        <dbReference type="Proteomes" id="UP000567293"/>
    </source>
</evidence>
<evidence type="ECO:0000256" key="2">
    <source>
        <dbReference type="RuleBase" id="RU362097"/>
    </source>
</evidence>